<evidence type="ECO:0000313" key="2">
    <source>
        <dbReference type="Proteomes" id="UP000239772"/>
    </source>
</evidence>
<dbReference type="OrthoDB" id="1115380at2"/>
<sequence>MSCHREVIGEKGQFKIVLMDSISYANSGDGGVFAVSGSHGGRSSGDITSALPVVGAIFNDAGVGKEDAGIAGLRALDEKGVPAAAVSSTSARIGDARDTWRSGVISHANNSAQKAGITVGTRVEDALTAWLRAR</sequence>
<dbReference type="AlphaFoldDB" id="A0A2T1HUL5"/>
<keyword evidence="2" id="KW-1185">Reference proteome</keyword>
<comment type="caution">
    <text evidence="1">The sequence shown here is derived from an EMBL/GenBank/DDBJ whole genome shotgun (WGS) entry which is preliminary data.</text>
</comment>
<protein>
    <submittedName>
        <fullName evidence="1">Uncharacterized protein</fullName>
    </submittedName>
</protein>
<gene>
    <name evidence="1" type="ORF">SLNSH_09140</name>
</gene>
<dbReference type="EMBL" id="PVZS01000008">
    <property type="protein sequence ID" value="PSC05355.1"/>
    <property type="molecule type" value="Genomic_DNA"/>
</dbReference>
<dbReference type="RefSeq" id="WP_106336364.1">
    <property type="nucleotide sequence ID" value="NZ_PVZS01000008.1"/>
</dbReference>
<organism evidence="1 2">
    <name type="scientific">Alsobacter soli</name>
    <dbReference type="NCBI Taxonomy" id="2109933"/>
    <lineage>
        <taxon>Bacteria</taxon>
        <taxon>Pseudomonadati</taxon>
        <taxon>Pseudomonadota</taxon>
        <taxon>Alphaproteobacteria</taxon>
        <taxon>Hyphomicrobiales</taxon>
        <taxon>Alsobacteraceae</taxon>
        <taxon>Alsobacter</taxon>
    </lineage>
</organism>
<dbReference type="Proteomes" id="UP000239772">
    <property type="component" value="Unassembled WGS sequence"/>
</dbReference>
<evidence type="ECO:0000313" key="1">
    <source>
        <dbReference type="EMBL" id="PSC05355.1"/>
    </source>
</evidence>
<reference evidence="2" key="1">
    <citation type="submission" date="2018-03" db="EMBL/GenBank/DDBJ databases">
        <authorList>
            <person name="Sun L."/>
            <person name="Liu H."/>
            <person name="Chen W."/>
            <person name="Huang K."/>
            <person name="Liu W."/>
            <person name="Gao X."/>
        </authorList>
    </citation>
    <scope>NUCLEOTIDE SEQUENCE [LARGE SCALE GENOMIC DNA]</scope>
    <source>
        <strain evidence="2">SH9</strain>
    </source>
</reference>
<accession>A0A2T1HUL5</accession>
<proteinExistence type="predicted"/>
<name>A0A2T1HUL5_9HYPH</name>